<feature type="transmembrane region" description="Helical" evidence="1">
    <location>
        <begin position="32"/>
        <end position="51"/>
    </location>
</feature>
<proteinExistence type="predicted"/>
<reference evidence="3" key="1">
    <citation type="journal article" date="2019" name="Int. J. Syst. Evol. Microbiol.">
        <title>The Global Catalogue of Microorganisms (GCM) 10K type strain sequencing project: providing services to taxonomists for standard genome sequencing and annotation.</title>
        <authorList>
            <consortium name="The Broad Institute Genomics Platform"/>
            <consortium name="The Broad Institute Genome Sequencing Center for Infectious Disease"/>
            <person name="Wu L."/>
            <person name="Ma J."/>
        </authorList>
    </citation>
    <scope>NUCLEOTIDE SEQUENCE [LARGE SCALE GENOMIC DNA]</scope>
    <source>
        <strain evidence="3">CCUG 56756</strain>
    </source>
</reference>
<dbReference type="RefSeq" id="WP_144840424.1">
    <property type="nucleotide sequence ID" value="NZ_JBHTKI010000003.1"/>
</dbReference>
<keyword evidence="1" id="KW-0812">Transmembrane</keyword>
<keyword evidence="1" id="KW-0472">Membrane</keyword>
<accession>A0ABW3L6H0</accession>
<dbReference type="EMBL" id="JBHTKI010000003">
    <property type="protein sequence ID" value="MFD1030174.1"/>
    <property type="molecule type" value="Genomic_DNA"/>
</dbReference>
<sequence>MARLFWYFMLSISGIVFGYALSQFINQRAEEITIYLSVSGLILFIISVWGLQKYAGIGFFSNKQKNGS</sequence>
<keyword evidence="1" id="KW-1133">Transmembrane helix</keyword>
<evidence type="ECO:0000256" key="1">
    <source>
        <dbReference type="SAM" id="Phobius"/>
    </source>
</evidence>
<evidence type="ECO:0000313" key="3">
    <source>
        <dbReference type="Proteomes" id="UP001597109"/>
    </source>
</evidence>
<protein>
    <submittedName>
        <fullName evidence="2">Uncharacterized protein</fullName>
    </submittedName>
</protein>
<evidence type="ECO:0000313" key="2">
    <source>
        <dbReference type="EMBL" id="MFD1030174.1"/>
    </source>
</evidence>
<name>A0ABW3L6H0_9BACL</name>
<dbReference type="Proteomes" id="UP001597109">
    <property type="component" value="Unassembled WGS sequence"/>
</dbReference>
<keyword evidence="3" id="KW-1185">Reference proteome</keyword>
<comment type="caution">
    <text evidence="2">The sequence shown here is derived from an EMBL/GenBank/DDBJ whole genome shotgun (WGS) entry which is preliminary data.</text>
</comment>
<gene>
    <name evidence="2" type="ORF">ACFQ1X_01815</name>
</gene>
<organism evidence="2 3">
    <name type="scientific">Metaplanococcus flavidus</name>
    <dbReference type="NCBI Taxonomy" id="569883"/>
    <lineage>
        <taxon>Bacteria</taxon>
        <taxon>Bacillati</taxon>
        <taxon>Bacillota</taxon>
        <taxon>Bacilli</taxon>
        <taxon>Bacillales</taxon>
        <taxon>Caryophanaceae</taxon>
        <taxon>Metaplanococcus</taxon>
    </lineage>
</organism>
<feature type="transmembrane region" description="Helical" evidence="1">
    <location>
        <begin position="6"/>
        <end position="25"/>
    </location>
</feature>